<comment type="caution">
    <text evidence="1">The sequence shown here is derived from an EMBL/GenBank/DDBJ whole genome shotgun (WGS) entry which is preliminary data.</text>
</comment>
<dbReference type="SUPFAM" id="SSF51182">
    <property type="entry name" value="RmlC-like cupins"/>
    <property type="match status" value="1"/>
</dbReference>
<dbReference type="PANTHER" id="PTHR21047">
    <property type="entry name" value="DTDP-6-DEOXY-D-GLUCOSE-3,5 EPIMERASE"/>
    <property type="match status" value="1"/>
</dbReference>
<sequence length="149" mass="17202">MIDGVKIIQLRKIPDERGMIMHMLKSTDPHFEKFGEVYFSVAYPGVIKGWHLHTKQTQFYAVISGMIKLVLFDERKDSKTKGELMEIFTGEDNYQLIRIPVGVVNGYKTIGVKPAIVANCADLPHEPDEMLRYDPLKNHIKYDWGLKHK</sequence>
<organism evidence="1 2">
    <name type="scientific">candidate division WOR-1 bacterium RIFOXYC2_FULL_46_14</name>
    <dbReference type="NCBI Taxonomy" id="1802587"/>
    <lineage>
        <taxon>Bacteria</taxon>
        <taxon>Bacillati</taxon>
        <taxon>Saganbacteria</taxon>
    </lineage>
</organism>
<dbReference type="EMBL" id="MEUJ01000008">
    <property type="protein sequence ID" value="OGC39457.1"/>
    <property type="molecule type" value="Genomic_DNA"/>
</dbReference>
<accession>A0A1F4U3L7</accession>
<dbReference type="InterPro" id="IPR000888">
    <property type="entry name" value="RmlC-like"/>
</dbReference>
<protein>
    <submittedName>
        <fullName evidence="1">dTDP-4-dehydrorhamnose 3,5-epimerase</fullName>
    </submittedName>
</protein>
<proteinExistence type="predicted"/>
<dbReference type="GO" id="GO:0005829">
    <property type="term" value="C:cytosol"/>
    <property type="evidence" value="ECO:0007669"/>
    <property type="project" value="TreeGrafter"/>
</dbReference>
<reference evidence="1 2" key="1">
    <citation type="journal article" date="2016" name="Nat. Commun.">
        <title>Thousands of microbial genomes shed light on interconnected biogeochemical processes in an aquifer system.</title>
        <authorList>
            <person name="Anantharaman K."/>
            <person name="Brown C.T."/>
            <person name="Hug L.A."/>
            <person name="Sharon I."/>
            <person name="Castelle C.J."/>
            <person name="Probst A.J."/>
            <person name="Thomas B.C."/>
            <person name="Singh A."/>
            <person name="Wilkins M.J."/>
            <person name="Karaoz U."/>
            <person name="Brodie E.L."/>
            <person name="Williams K.H."/>
            <person name="Hubbard S.S."/>
            <person name="Banfield J.F."/>
        </authorList>
    </citation>
    <scope>NUCLEOTIDE SEQUENCE [LARGE SCALE GENOMIC DNA]</scope>
</reference>
<dbReference type="Proteomes" id="UP000179242">
    <property type="component" value="Unassembled WGS sequence"/>
</dbReference>
<dbReference type="GO" id="GO:0008830">
    <property type="term" value="F:dTDP-4-dehydrorhamnose 3,5-epimerase activity"/>
    <property type="evidence" value="ECO:0007669"/>
    <property type="project" value="InterPro"/>
</dbReference>
<dbReference type="InterPro" id="IPR014710">
    <property type="entry name" value="RmlC-like_jellyroll"/>
</dbReference>
<dbReference type="GO" id="GO:0000271">
    <property type="term" value="P:polysaccharide biosynthetic process"/>
    <property type="evidence" value="ECO:0007669"/>
    <property type="project" value="TreeGrafter"/>
</dbReference>
<evidence type="ECO:0000313" key="1">
    <source>
        <dbReference type="EMBL" id="OGC39457.1"/>
    </source>
</evidence>
<dbReference type="Pfam" id="PF00908">
    <property type="entry name" value="dTDP_sugar_isom"/>
    <property type="match status" value="1"/>
</dbReference>
<dbReference type="InterPro" id="IPR011051">
    <property type="entry name" value="RmlC_Cupin_sf"/>
</dbReference>
<dbReference type="PANTHER" id="PTHR21047:SF2">
    <property type="entry name" value="THYMIDINE DIPHOSPHO-4-KETO-RHAMNOSE 3,5-EPIMERASE"/>
    <property type="match status" value="1"/>
</dbReference>
<name>A0A1F4U3L7_UNCSA</name>
<dbReference type="Gene3D" id="2.60.120.10">
    <property type="entry name" value="Jelly Rolls"/>
    <property type="match status" value="1"/>
</dbReference>
<dbReference type="AlphaFoldDB" id="A0A1F4U3L7"/>
<evidence type="ECO:0000313" key="2">
    <source>
        <dbReference type="Proteomes" id="UP000179242"/>
    </source>
</evidence>
<gene>
    <name evidence="1" type="ORF">A2438_07845</name>
</gene>